<keyword evidence="3" id="KW-0472">Membrane</keyword>
<evidence type="ECO:0000256" key="3">
    <source>
        <dbReference type="ARBA" id="ARBA00023136"/>
    </source>
</evidence>
<evidence type="ECO:0000256" key="6">
    <source>
        <dbReference type="SAM" id="SignalP"/>
    </source>
</evidence>
<dbReference type="InterPro" id="IPR050490">
    <property type="entry name" value="Bact_solute-bd_prot1"/>
</dbReference>
<evidence type="ECO:0000256" key="1">
    <source>
        <dbReference type="ARBA" id="ARBA00022475"/>
    </source>
</evidence>
<protein>
    <submittedName>
        <fullName evidence="7">Extracellular solute-binding protein</fullName>
    </submittedName>
</protein>
<dbReference type="PROSITE" id="PS51257">
    <property type="entry name" value="PROKAR_LIPOPROTEIN"/>
    <property type="match status" value="1"/>
</dbReference>
<dbReference type="SUPFAM" id="SSF53850">
    <property type="entry name" value="Periplasmic binding protein-like II"/>
    <property type="match status" value="1"/>
</dbReference>
<dbReference type="Proteomes" id="UP000293142">
    <property type="component" value="Unassembled WGS sequence"/>
</dbReference>
<feature type="signal peptide" evidence="6">
    <location>
        <begin position="1"/>
        <end position="26"/>
    </location>
</feature>
<evidence type="ECO:0000256" key="5">
    <source>
        <dbReference type="ARBA" id="ARBA00023288"/>
    </source>
</evidence>
<keyword evidence="2 6" id="KW-0732">Signal</keyword>
<feature type="chain" id="PRO_5038927972" evidence="6">
    <location>
        <begin position="27"/>
        <end position="518"/>
    </location>
</feature>
<dbReference type="AlphaFoldDB" id="A0A4Q9E2Q9"/>
<dbReference type="OrthoDB" id="9787283at2"/>
<gene>
    <name evidence="7" type="ORF">EYB31_00050</name>
</gene>
<evidence type="ECO:0000313" key="8">
    <source>
        <dbReference type="Proteomes" id="UP000293142"/>
    </source>
</evidence>
<keyword evidence="1" id="KW-1003">Cell membrane</keyword>
<dbReference type="PANTHER" id="PTHR43649">
    <property type="entry name" value="ARABINOSE-BINDING PROTEIN-RELATED"/>
    <property type="match status" value="1"/>
</dbReference>
<evidence type="ECO:0000256" key="2">
    <source>
        <dbReference type="ARBA" id="ARBA00022729"/>
    </source>
</evidence>
<reference evidence="7 8" key="1">
    <citation type="submission" date="2019-02" db="EMBL/GenBank/DDBJ databases">
        <title>Paenibacillus sp. nov., isolated from surface-sterilized tissue of Thalictrum simplex L.</title>
        <authorList>
            <person name="Tuo L."/>
        </authorList>
    </citation>
    <scope>NUCLEOTIDE SEQUENCE [LARGE SCALE GENOMIC DNA]</scope>
    <source>
        <strain evidence="7 8">N2SHLJ1</strain>
    </source>
</reference>
<evidence type="ECO:0000256" key="4">
    <source>
        <dbReference type="ARBA" id="ARBA00023139"/>
    </source>
</evidence>
<name>A0A4Q9E2Q9_9BACL</name>
<comment type="caution">
    <text evidence="7">The sequence shown here is derived from an EMBL/GenBank/DDBJ whole genome shotgun (WGS) entry which is preliminary data.</text>
</comment>
<dbReference type="EMBL" id="SIRE01000001">
    <property type="protein sequence ID" value="TBL81941.1"/>
    <property type="molecule type" value="Genomic_DNA"/>
</dbReference>
<dbReference type="PANTHER" id="PTHR43649:SF33">
    <property type="entry name" value="POLYGALACTURONAN_RHAMNOGALACTURONAN-BINDING PROTEIN YTCQ"/>
    <property type="match status" value="1"/>
</dbReference>
<sequence length="518" mass="57934">MIPMNKVVKGVTLSTAALLSTTGLIACSQQTNNESAAPSSTKQNESVTIKMFRNYPAPEYPKGGGVGRQEILKSLEAAGLKGIDFDVSLATGPDYFTKLNLLAASGELPDYFNLDIPTMSRFADEGLIAPLDDLIKQAPNAMSLFDPKDLEALKYKGKLYALPVGYRPEPFNGPNTGTFIIRQDWLDNLGLKPPKTLDELHDVLVAFTKNDPDKNQANDTYGLGGIKPNNMDPNFGAIFGAFGVIPSFWHERNGQLKQGMVLPETKEALTLLQKWYKEGIIDPESLVTERKQLEEKIINSKVGVFEGLTMDVDPKQPLGNSLRKVTPTAKFNFLTPPTGAKGLSGWPENPPAYNDIRAVSAKFKNPEALMKLINWSVSDKPDGGFYLVTYGKENQHYTYDKAKNRISQNVKSYSELYEQGYSNPVRFLQVVDRRWTADETIVALESANKNLVRNSFWKTVPAQFDYPDLGKLWAEYYSKIISGTYSIDKWDEFVQKYYQQGGKIIEDQVNAEWNKTKK</sequence>
<keyword evidence="8" id="KW-1185">Reference proteome</keyword>
<dbReference type="InterPro" id="IPR006059">
    <property type="entry name" value="SBP"/>
</dbReference>
<dbReference type="Gene3D" id="3.40.190.10">
    <property type="entry name" value="Periplasmic binding protein-like II"/>
    <property type="match status" value="2"/>
</dbReference>
<proteinExistence type="predicted"/>
<accession>A0A4Q9E2Q9</accession>
<keyword evidence="5" id="KW-0449">Lipoprotein</keyword>
<organism evidence="7 8">
    <name type="scientific">Paenibacillus thalictri</name>
    <dbReference type="NCBI Taxonomy" id="2527873"/>
    <lineage>
        <taxon>Bacteria</taxon>
        <taxon>Bacillati</taxon>
        <taxon>Bacillota</taxon>
        <taxon>Bacilli</taxon>
        <taxon>Bacillales</taxon>
        <taxon>Paenibacillaceae</taxon>
        <taxon>Paenibacillus</taxon>
    </lineage>
</organism>
<dbReference type="Pfam" id="PF01547">
    <property type="entry name" value="SBP_bac_1"/>
    <property type="match status" value="1"/>
</dbReference>
<keyword evidence="4" id="KW-0564">Palmitate</keyword>
<evidence type="ECO:0000313" key="7">
    <source>
        <dbReference type="EMBL" id="TBL81941.1"/>
    </source>
</evidence>